<evidence type="ECO:0000313" key="2">
    <source>
        <dbReference type="EMBL" id="KRO15168.1"/>
    </source>
</evidence>
<dbReference type="PATRIC" id="fig|1293598.4.peg.278"/>
<dbReference type="EMBL" id="JQCE01000075">
    <property type="protein sequence ID" value="KRO15168.1"/>
    <property type="molecule type" value="Genomic_DNA"/>
</dbReference>
<dbReference type="RefSeq" id="WP_056993385.1">
    <property type="nucleotide sequence ID" value="NZ_JQCE01000075.1"/>
</dbReference>
<dbReference type="Proteomes" id="UP000050969">
    <property type="component" value="Unassembled WGS sequence"/>
</dbReference>
<evidence type="ECO:0000259" key="1">
    <source>
        <dbReference type="Pfam" id="PF13460"/>
    </source>
</evidence>
<accession>A0A0R2MSI3</accession>
<organism evidence="2 3">
    <name type="scientific">Lacticaseibacillus saniviri JCM 17471 = DSM 24301</name>
    <dbReference type="NCBI Taxonomy" id="1293598"/>
    <lineage>
        <taxon>Bacteria</taxon>
        <taxon>Bacillati</taxon>
        <taxon>Bacillota</taxon>
        <taxon>Bacilli</taxon>
        <taxon>Lactobacillales</taxon>
        <taxon>Lactobacillaceae</taxon>
        <taxon>Lacticaseibacillus</taxon>
    </lineage>
</organism>
<comment type="caution">
    <text evidence="2">The sequence shown here is derived from an EMBL/GenBank/DDBJ whole genome shotgun (WGS) entry which is preliminary data.</text>
</comment>
<feature type="domain" description="NAD(P)-binding" evidence="1">
    <location>
        <begin position="8"/>
        <end position="179"/>
    </location>
</feature>
<reference evidence="2 3" key="1">
    <citation type="journal article" date="2015" name="Genome Announc.">
        <title>Expanding the biotechnology potential of lactobacilli through comparative genomics of 213 strains and associated genera.</title>
        <authorList>
            <person name="Sun Z."/>
            <person name="Harris H.M."/>
            <person name="McCann A."/>
            <person name="Guo C."/>
            <person name="Argimon S."/>
            <person name="Zhang W."/>
            <person name="Yang X."/>
            <person name="Jeffery I.B."/>
            <person name="Cooney J.C."/>
            <person name="Kagawa T.F."/>
            <person name="Liu W."/>
            <person name="Song Y."/>
            <person name="Salvetti E."/>
            <person name="Wrobel A."/>
            <person name="Rasinkangas P."/>
            <person name="Parkhill J."/>
            <person name="Rea M.C."/>
            <person name="O'Sullivan O."/>
            <person name="Ritari J."/>
            <person name="Douillard F.P."/>
            <person name="Paul Ross R."/>
            <person name="Yang R."/>
            <person name="Briner A.E."/>
            <person name="Felis G.E."/>
            <person name="de Vos W.M."/>
            <person name="Barrangou R."/>
            <person name="Klaenhammer T.R."/>
            <person name="Caufield P.W."/>
            <person name="Cui Y."/>
            <person name="Zhang H."/>
            <person name="O'Toole P.W."/>
        </authorList>
    </citation>
    <scope>NUCLEOTIDE SEQUENCE [LARGE SCALE GENOMIC DNA]</scope>
    <source>
        <strain evidence="2 3">DSM 24301</strain>
    </source>
</reference>
<dbReference type="GO" id="GO:0004074">
    <property type="term" value="F:biliverdin reductase [NAD(P)H] activity"/>
    <property type="evidence" value="ECO:0007669"/>
    <property type="project" value="TreeGrafter"/>
</dbReference>
<evidence type="ECO:0000313" key="3">
    <source>
        <dbReference type="Proteomes" id="UP000050969"/>
    </source>
</evidence>
<protein>
    <recommendedName>
        <fullName evidence="1">NAD(P)-binding domain-containing protein</fullName>
    </recommendedName>
</protein>
<dbReference type="GO" id="GO:0042602">
    <property type="term" value="F:riboflavin reductase (NADPH) activity"/>
    <property type="evidence" value="ECO:0007669"/>
    <property type="project" value="TreeGrafter"/>
</dbReference>
<gene>
    <name evidence="2" type="ORF">IV56_GL000259</name>
</gene>
<dbReference type="Gene3D" id="3.40.50.720">
    <property type="entry name" value="NAD(P)-binding Rossmann-like Domain"/>
    <property type="match status" value="1"/>
</dbReference>
<name>A0A0R2MSI3_9LACO</name>
<proteinExistence type="predicted"/>
<dbReference type="PANTHER" id="PTHR43355:SF2">
    <property type="entry name" value="FLAVIN REDUCTASE (NADPH)"/>
    <property type="match status" value="1"/>
</dbReference>
<dbReference type="STRING" id="1293598.IV56_GL000259"/>
<dbReference type="AlphaFoldDB" id="A0A0R2MSI3"/>
<dbReference type="InterPro" id="IPR051606">
    <property type="entry name" value="Polyketide_Oxido-like"/>
</dbReference>
<keyword evidence="3" id="KW-1185">Reference proteome</keyword>
<dbReference type="InterPro" id="IPR036291">
    <property type="entry name" value="NAD(P)-bd_dom_sf"/>
</dbReference>
<dbReference type="Pfam" id="PF13460">
    <property type="entry name" value="NAD_binding_10"/>
    <property type="match status" value="1"/>
</dbReference>
<dbReference type="PANTHER" id="PTHR43355">
    <property type="entry name" value="FLAVIN REDUCTASE (NADPH)"/>
    <property type="match status" value="1"/>
</dbReference>
<dbReference type="InterPro" id="IPR016040">
    <property type="entry name" value="NAD(P)-bd_dom"/>
</dbReference>
<sequence>MKNVILIGANGATMRVLTEQLKDNADVHLTLFLRDAKRIDISKINVPVTVFEGDATKQADLDNAIANQDIVVVGLGGALAHFVAPIQQAMNKNHVSRLIFILGLGIYDEVPGKFGEWNGSFSGMPDFKEAARLIENSGLNYTILRPAWMSDRPEINYETTVKGEPFHGTVITRASIADLHHSPDQ</sequence>
<dbReference type="SUPFAM" id="SSF51735">
    <property type="entry name" value="NAD(P)-binding Rossmann-fold domains"/>
    <property type="match status" value="1"/>
</dbReference>